<comment type="caution">
    <text evidence="1">The sequence shown here is derived from an EMBL/GenBank/DDBJ whole genome shotgun (WGS) entry which is preliminary data.</text>
</comment>
<gene>
    <name evidence="1" type="ORF">Tsubulata_027842</name>
</gene>
<accession>A0A9Q0FXD2</accession>
<sequence>MGWFRSLTVVSAQATAGSASAELLTARASLCVHDQGSRCVSTGGAMLRSGHDSGSVSCLPPDNGCRGLSGGSTWLSSLTGTVDDLLLMVVEVG</sequence>
<dbReference type="EMBL" id="JAKUCV010003596">
    <property type="protein sequence ID" value="KAJ4838297.1"/>
    <property type="molecule type" value="Genomic_DNA"/>
</dbReference>
<reference evidence="1" key="2">
    <citation type="journal article" date="2023" name="Plants (Basel)">
        <title>Annotation of the Turnera subulata (Passifloraceae) Draft Genome Reveals the S-Locus Evolved after the Divergence of Turneroideae from Passifloroideae in a Stepwise Manner.</title>
        <authorList>
            <person name="Henning P.M."/>
            <person name="Roalson E.H."/>
            <person name="Mir W."/>
            <person name="McCubbin A.G."/>
            <person name="Shore J.S."/>
        </authorList>
    </citation>
    <scope>NUCLEOTIDE SEQUENCE</scope>
    <source>
        <strain evidence="1">F60SS</strain>
    </source>
</reference>
<protein>
    <submittedName>
        <fullName evidence="1">Uncharacterized protein</fullName>
    </submittedName>
</protein>
<organism evidence="1 2">
    <name type="scientific">Turnera subulata</name>
    <dbReference type="NCBI Taxonomy" id="218843"/>
    <lineage>
        <taxon>Eukaryota</taxon>
        <taxon>Viridiplantae</taxon>
        <taxon>Streptophyta</taxon>
        <taxon>Embryophyta</taxon>
        <taxon>Tracheophyta</taxon>
        <taxon>Spermatophyta</taxon>
        <taxon>Magnoliopsida</taxon>
        <taxon>eudicotyledons</taxon>
        <taxon>Gunneridae</taxon>
        <taxon>Pentapetalae</taxon>
        <taxon>rosids</taxon>
        <taxon>fabids</taxon>
        <taxon>Malpighiales</taxon>
        <taxon>Passifloraceae</taxon>
        <taxon>Turnera</taxon>
    </lineage>
</organism>
<dbReference type="AlphaFoldDB" id="A0A9Q0FXD2"/>
<keyword evidence="2" id="KW-1185">Reference proteome</keyword>
<evidence type="ECO:0000313" key="2">
    <source>
        <dbReference type="Proteomes" id="UP001141552"/>
    </source>
</evidence>
<evidence type="ECO:0000313" key="1">
    <source>
        <dbReference type="EMBL" id="KAJ4838297.1"/>
    </source>
</evidence>
<proteinExistence type="predicted"/>
<name>A0A9Q0FXD2_9ROSI</name>
<dbReference type="Proteomes" id="UP001141552">
    <property type="component" value="Unassembled WGS sequence"/>
</dbReference>
<reference evidence="1" key="1">
    <citation type="submission" date="2022-02" db="EMBL/GenBank/DDBJ databases">
        <authorList>
            <person name="Henning P.M."/>
            <person name="McCubbin A.G."/>
            <person name="Shore J.S."/>
        </authorList>
    </citation>
    <scope>NUCLEOTIDE SEQUENCE</scope>
    <source>
        <strain evidence="1">F60SS</strain>
        <tissue evidence="1">Leaves</tissue>
    </source>
</reference>